<accession>A0ACB9Z6G7</accession>
<reference evidence="1 2" key="1">
    <citation type="journal article" date="2022" name="New Phytol.">
        <title>Ecological generalism drives hyperdiversity of secondary metabolite gene clusters in xylarialean endophytes.</title>
        <authorList>
            <person name="Franco M.E.E."/>
            <person name="Wisecaver J.H."/>
            <person name="Arnold A.E."/>
            <person name="Ju Y.M."/>
            <person name="Slot J.C."/>
            <person name="Ahrendt S."/>
            <person name="Moore L.P."/>
            <person name="Eastman K.E."/>
            <person name="Scott K."/>
            <person name="Konkel Z."/>
            <person name="Mondo S.J."/>
            <person name="Kuo A."/>
            <person name="Hayes R.D."/>
            <person name="Haridas S."/>
            <person name="Andreopoulos B."/>
            <person name="Riley R."/>
            <person name="LaButti K."/>
            <person name="Pangilinan J."/>
            <person name="Lipzen A."/>
            <person name="Amirebrahimi M."/>
            <person name="Yan J."/>
            <person name="Adam C."/>
            <person name="Keymanesh K."/>
            <person name="Ng V."/>
            <person name="Louie K."/>
            <person name="Northen T."/>
            <person name="Drula E."/>
            <person name="Henrissat B."/>
            <person name="Hsieh H.M."/>
            <person name="Youens-Clark K."/>
            <person name="Lutzoni F."/>
            <person name="Miadlikowska J."/>
            <person name="Eastwood D.C."/>
            <person name="Hamelin R.C."/>
            <person name="Grigoriev I.V."/>
            <person name="U'Ren J.M."/>
        </authorList>
    </citation>
    <scope>NUCLEOTIDE SEQUENCE [LARGE SCALE GENOMIC DNA]</scope>
    <source>
        <strain evidence="1 2">CBS 119005</strain>
    </source>
</reference>
<proteinExistence type="predicted"/>
<evidence type="ECO:0000313" key="1">
    <source>
        <dbReference type="EMBL" id="KAI4867411.1"/>
    </source>
</evidence>
<gene>
    <name evidence="1" type="ORF">F4820DRAFT_446042</name>
</gene>
<name>A0ACB9Z6G7_9PEZI</name>
<protein>
    <submittedName>
        <fullName evidence="1">Uncharacterized protein</fullName>
    </submittedName>
</protein>
<organism evidence="1 2">
    <name type="scientific">Hypoxylon rubiginosum</name>
    <dbReference type="NCBI Taxonomy" id="110542"/>
    <lineage>
        <taxon>Eukaryota</taxon>
        <taxon>Fungi</taxon>
        <taxon>Dikarya</taxon>
        <taxon>Ascomycota</taxon>
        <taxon>Pezizomycotina</taxon>
        <taxon>Sordariomycetes</taxon>
        <taxon>Xylariomycetidae</taxon>
        <taxon>Xylariales</taxon>
        <taxon>Hypoxylaceae</taxon>
        <taxon>Hypoxylon</taxon>
    </lineage>
</organism>
<comment type="caution">
    <text evidence="1">The sequence shown here is derived from an EMBL/GenBank/DDBJ whole genome shotgun (WGS) entry which is preliminary data.</text>
</comment>
<evidence type="ECO:0000313" key="2">
    <source>
        <dbReference type="Proteomes" id="UP001497700"/>
    </source>
</evidence>
<sequence>MSSTRLSLFYVLLLGAYAAGYAYLASVVGLELRPYFHAHGMQSEEADAGQALGYLVFCAVVTGLMALVLLCKMCFAVCVMLCCLDRKFEPYYNNNNNNYRNTCASICDIIIGIIILVFACLTAAHAWAWWHYFAAEDLGHLSVVCHGVAALLIANLVLLVSVLIVIRVFKSVVRDDKVPKIVSVQSPEDLRHQSERKDSAP</sequence>
<dbReference type="EMBL" id="MU393447">
    <property type="protein sequence ID" value="KAI4867411.1"/>
    <property type="molecule type" value="Genomic_DNA"/>
</dbReference>
<keyword evidence="2" id="KW-1185">Reference proteome</keyword>
<dbReference type="Proteomes" id="UP001497700">
    <property type="component" value="Unassembled WGS sequence"/>
</dbReference>